<dbReference type="FunFam" id="3.40.630.70:FF:000001">
    <property type="entry name" value="Leucyl/phenylalanyl-tRNA--protein transferase"/>
    <property type="match status" value="1"/>
</dbReference>
<keyword evidence="1 4" id="KW-0963">Cytoplasm</keyword>
<keyword evidence="6" id="KW-1185">Reference proteome</keyword>
<dbReference type="NCBIfam" id="TIGR00667">
    <property type="entry name" value="aat"/>
    <property type="match status" value="1"/>
</dbReference>
<evidence type="ECO:0000313" key="6">
    <source>
        <dbReference type="Proteomes" id="UP000503018"/>
    </source>
</evidence>
<protein>
    <recommendedName>
        <fullName evidence="4">Leucyl/phenylalanyl-tRNA--protein transferase</fullName>
        <ecNumber evidence="4">2.3.2.6</ecNumber>
    </recommendedName>
    <alternativeName>
        <fullName evidence="4">L/F-transferase</fullName>
    </alternativeName>
    <alternativeName>
        <fullName evidence="4">Leucyltransferase</fullName>
    </alternativeName>
    <alternativeName>
        <fullName evidence="4">Phenyalanyltransferase</fullName>
    </alternativeName>
</protein>
<dbReference type="SUPFAM" id="SSF55729">
    <property type="entry name" value="Acyl-CoA N-acyltransferases (Nat)"/>
    <property type="match status" value="1"/>
</dbReference>
<dbReference type="Pfam" id="PF03588">
    <property type="entry name" value="Leu_Phe_trans"/>
    <property type="match status" value="1"/>
</dbReference>
<dbReference type="HAMAP" id="MF_00688">
    <property type="entry name" value="Leu_Phe_trans"/>
    <property type="match status" value="1"/>
</dbReference>
<dbReference type="InterPro" id="IPR042203">
    <property type="entry name" value="Leu/Phe-tRNA_Trfase_C"/>
</dbReference>
<reference evidence="5 6" key="1">
    <citation type="submission" date="2020-01" db="EMBL/GenBank/DDBJ databases">
        <title>Sphingomonas sp. strain CSW-10.</title>
        <authorList>
            <person name="Chen W.-M."/>
        </authorList>
    </citation>
    <scope>NUCLEOTIDE SEQUENCE [LARGE SCALE GENOMIC DNA]</scope>
    <source>
        <strain evidence="5 6">CSW-10</strain>
    </source>
</reference>
<evidence type="ECO:0000256" key="3">
    <source>
        <dbReference type="ARBA" id="ARBA00023315"/>
    </source>
</evidence>
<dbReference type="EMBL" id="CP053015">
    <property type="protein sequence ID" value="QJQ33472.1"/>
    <property type="molecule type" value="Genomic_DNA"/>
</dbReference>
<evidence type="ECO:0000313" key="5">
    <source>
        <dbReference type="EMBL" id="QJQ33472.1"/>
    </source>
</evidence>
<dbReference type="InterPro" id="IPR004616">
    <property type="entry name" value="Leu/Phe-tRNA_Trfase"/>
</dbReference>
<comment type="catalytic activity">
    <reaction evidence="4">
        <text>L-phenylalanyl-tRNA(Phe) + an N-terminal L-alpha-aminoacyl-[protein] = an N-terminal L-phenylalanyl-L-alpha-aminoacyl-[protein] + tRNA(Phe)</text>
        <dbReference type="Rhea" id="RHEA:43632"/>
        <dbReference type="Rhea" id="RHEA-COMP:9668"/>
        <dbReference type="Rhea" id="RHEA-COMP:9699"/>
        <dbReference type="Rhea" id="RHEA-COMP:10636"/>
        <dbReference type="Rhea" id="RHEA-COMP:10637"/>
        <dbReference type="ChEBI" id="CHEBI:78442"/>
        <dbReference type="ChEBI" id="CHEBI:78531"/>
        <dbReference type="ChEBI" id="CHEBI:78597"/>
        <dbReference type="ChEBI" id="CHEBI:83561"/>
        <dbReference type="EC" id="2.3.2.6"/>
    </reaction>
</comment>
<comment type="function">
    <text evidence="4">Functions in the N-end rule pathway of protein degradation where it conjugates Leu, Phe and, less efficiently, Met from aminoacyl-tRNAs to the N-termini of proteins containing an N-terminal arginine or lysine.</text>
</comment>
<keyword evidence="2 4" id="KW-0808">Transferase</keyword>
<dbReference type="Proteomes" id="UP000503018">
    <property type="component" value="Chromosome"/>
</dbReference>
<comment type="similarity">
    <text evidence="4">Belongs to the L/F-transferase family.</text>
</comment>
<dbReference type="GO" id="GO:0030163">
    <property type="term" value="P:protein catabolic process"/>
    <property type="evidence" value="ECO:0007669"/>
    <property type="project" value="UniProtKB-UniRule"/>
</dbReference>
<sequence length="261" mass="27492">MGPDGPVIPPETLLLAYANGLFPMADSATDEEIYWVEPRIRAILPLDGFHLSRSLAKTVRRDRFRVTRDTAFERVMALCAEAAEGREDTWINPLIKRSYAGLFRIGHAHSIECWEGEALVGGLYGVSLGRAFFGESMFSRRTDASKVALAHLVARLRVGGFDLLDCQFMTSHLASLGAVEIPQADYLDLLYRSAAGAVSAGALSSAGESAAGSGAAAGTSAAGDWASLDGLGAAGRSDGAGSSRISTSPGQLIVQLLTKTS</sequence>
<organism evidence="5 6">
    <name type="scientific">Sphingomonas lacunae</name>
    <dbReference type="NCBI Taxonomy" id="2698828"/>
    <lineage>
        <taxon>Bacteria</taxon>
        <taxon>Pseudomonadati</taxon>
        <taxon>Pseudomonadota</taxon>
        <taxon>Alphaproteobacteria</taxon>
        <taxon>Sphingomonadales</taxon>
        <taxon>Sphingomonadaceae</taxon>
        <taxon>Sphingomonas</taxon>
    </lineage>
</organism>
<keyword evidence="3 4" id="KW-0012">Acyltransferase</keyword>
<gene>
    <name evidence="4" type="primary">aat</name>
    <name evidence="5" type="ORF">GV829_00680</name>
</gene>
<evidence type="ECO:0000256" key="4">
    <source>
        <dbReference type="HAMAP-Rule" id="MF_00688"/>
    </source>
</evidence>
<proteinExistence type="inferred from homology"/>
<dbReference type="AlphaFoldDB" id="A0A6M4AYM3"/>
<accession>A0A6M4AYM3</accession>
<evidence type="ECO:0000256" key="2">
    <source>
        <dbReference type="ARBA" id="ARBA00022679"/>
    </source>
</evidence>
<dbReference type="KEGG" id="slan:GV829_00680"/>
<dbReference type="InterPro" id="IPR016181">
    <property type="entry name" value="Acyl_CoA_acyltransferase"/>
</dbReference>
<dbReference type="GO" id="GO:0008914">
    <property type="term" value="F:leucyl-tRNA--protein transferase activity"/>
    <property type="evidence" value="ECO:0007669"/>
    <property type="project" value="UniProtKB-UniRule"/>
</dbReference>
<evidence type="ECO:0000256" key="1">
    <source>
        <dbReference type="ARBA" id="ARBA00022490"/>
    </source>
</evidence>
<dbReference type="GO" id="GO:0005737">
    <property type="term" value="C:cytoplasm"/>
    <property type="evidence" value="ECO:0007669"/>
    <property type="project" value="UniProtKB-SubCell"/>
</dbReference>
<dbReference type="PANTHER" id="PTHR30098">
    <property type="entry name" value="LEUCYL/PHENYLALANYL-TRNA--PROTEIN TRANSFERASE"/>
    <property type="match status" value="1"/>
</dbReference>
<name>A0A6M4AYM3_9SPHN</name>
<dbReference type="PANTHER" id="PTHR30098:SF2">
    <property type="entry name" value="LEUCYL_PHENYLALANYL-TRNA--PROTEIN TRANSFERASE"/>
    <property type="match status" value="1"/>
</dbReference>
<comment type="catalytic activity">
    <reaction evidence="4">
        <text>N-terminal L-arginyl-[protein] + L-leucyl-tRNA(Leu) = N-terminal L-leucyl-L-arginyl-[protein] + tRNA(Leu) + H(+)</text>
        <dbReference type="Rhea" id="RHEA:50416"/>
        <dbReference type="Rhea" id="RHEA-COMP:9613"/>
        <dbReference type="Rhea" id="RHEA-COMP:9622"/>
        <dbReference type="Rhea" id="RHEA-COMP:12672"/>
        <dbReference type="Rhea" id="RHEA-COMP:12673"/>
        <dbReference type="ChEBI" id="CHEBI:15378"/>
        <dbReference type="ChEBI" id="CHEBI:64719"/>
        <dbReference type="ChEBI" id="CHEBI:78442"/>
        <dbReference type="ChEBI" id="CHEBI:78494"/>
        <dbReference type="ChEBI" id="CHEBI:133044"/>
        <dbReference type="EC" id="2.3.2.6"/>
    </reaction>
</comment>
<comment type="subcellular location">
    <subcellularLocation>
        <location evidence="4">Cytoplasm</location>
    </subcellularLocation>
</comment>
<comment type="catalytic activity">
    <reaction evidence="4">
        <text>N-terminal L-lysyl-[protein] + L-leucyl-tRNA(Leu) = N-terminal L-leucyl-L-lysyl-[protein] + tRNA(Leu) + H(+)</text>
        <dbReference type="Rhea" id="RHEA:12340"/>
        <dbReference type="Rhea" id="RHEA-COMP:9613"/>
        <dbReference type="Rhea" id="RHEA-COMP:9622"/>
        <dbReference type="Rhea" id="RHEA-COMP:12670"/>
        <dbReference type="Rhea" id="RHEA-COMP:12671"/>
        <dbReference type="ChEBI" id="CHEBI:15378"/>
        <dbReference type="ChEBI" id="CHEBI:65249"/>
        <dbReference type="ChEBI" id="CHEBI:78442"/>
        <dbReference type="ChEBI" id="CHEBI:78494"/>
        <dbReference type="ChEBI" id="CHEBI:133043"/>
        <dbReference type="EC" id="2.3.2.6"/>
    </reaction>
</comment>
<dbReference type="Gene3D" id="3.40.630.70">
    <property type="entry name" value="Leucyl/phenylalanyl-tRNA-protein transferase, C-terminal domain"/>
    <property type="match status" value="1"/>
</dbReference>
<dbReference type="EC" id="2.3.2.6" evidence="4"/>